<keyword evidence="2" id="KW-1185">Reference proteome</keyword>
<protein>
    <submittedName>
        <fullName evidence="1">Uncharacterized protein</fullName>
    </submittedName>
</protein>
<name>A0AAV0BFN8_PHAPC</name>
<sequence>MAYYCVGESLDFLLKKSLVTITSCEEARVSRLAKELGLFKSLGFELEKEIKPILTGQQTKSLRDSNSDCNQGLWLFNFCKRGRHM</sequence>
<dbReference type="AlphaFoldDB" id="A0AAV0BFN8"/>
<reference evidence="1" key="1">
    <citation type="submission" date="2022-06" db="EMBL/GenBank/DDBJ databases">
        <authorList>
            <consortium name="SYNGENTA / RWTH Aachen University"/>
        </authorList>
    </citation>
    <scope>NUCLEOTIDE SEQUENCE</scope>
</reference>
<gene>
    <name evidence="1" type="ORF">PPACK8108_LOCUS20328</name>
</gene>
<proteinExistence type="predicted"/>
<organism evidence="1 2">
    <name type="scientific">Phakopsora pachyrhizi</name>
    <name type="common">Asian soybean rust disease fungus</name>
    <dbReference type="NCBI Taxonomy" id="170000"/>
    <lineage>
        <taxon>Eukaryota</taxon>
        <taxon>Fungi</taxon>
        <taxon>Dikarya</taxon>
        <taxon>Basidiomycota</taxon>
        <taxon>Pucciniomycotina</taxon>
        <taxon>Pucciniomycetes</taxon>
        <taxon>Pucciniales</taxon>
        <taxon>Phakopsoraceae</taxon>
        <taxon>Phakopsora</taxon>
    </lineage>
</organism>
<dbReference type="EMBL" id="CALTRL010005743">
    <property type="protein sequence ID" value="CAH7685754.1"/>
    <property type="molecule type" value="Genomic_DNA"/>
</dbReference>
<dbReference type="Proteomes" id="UP001153365">
    <property type="component" value="Unassembled WGS sequence"/>
</dbReference>
<comment type="caution">
    <text evidence="1">The sequence shown here is derived from an EMBL/GenBank/DDBJ whole genome shotgun (WGS) entry which is preliminary data.</text>
</comment>
<evidence type="ECO:0000313" key="2">
    <source>
        <dbReference type="Proteomes" id="UP001153365"/>
    </source>
</evidence>
<accession>A0AAV0BFN8</accession>
<evidence type="ECO:0000313" key="1">
    <source>
        <dbReference type="EMBL" id="CAH7685754.1"/>
    </source>
</evidence>